<protein>
    <recommendedName>
        <fullName evidence="1">SnoaL-like domain-containing protein</fullName>
    </recommendedName>
</protein>
<dbReference type="EMBL" id="BONZ01000131">
    <property type="protein sequence ID" value="GIH21438.1"/>
    <property type="molecule type" value="Genomic_DNA"/>
</dbReference>
<organism evidence="2 3">
    <name type="scientific">Rugosimonospora africana</name>
    <dbReference type="NCBI Taxonomy" id="556532"/>
    <lineage>
        <taxon>Bacteria</taxon>
        <taxon>Bacillati</taxon>
        <taxon>Actinomycetota</taxon>
        <taxon>Actinomycetes</taxon>
        <taxon>Micromonosporales</taxon>
        <taxon>Micromonosporaceae</taxon>
        <taxon>Rugosimonospora</taxon>
    </lineage>
</organism>
<dbReference type="Pfam" id="PF12680">
    <property type="entry name" value="SnoaL_2"/>
    <property type="match status" value="1"/>
</dbReference>
<dbReference type="InterPro" id="IPR014347">
    <property type="entry name" value="Tautomerase/MIF_sf"/>
</dbReference>
<name>A0A8J3R2X0_9ACTN</name>
<dbReference type="InterPro" id="IPR032710">
    <property type="entry name" value="NTF2-like_dom_sf"/>
</dbReference>
<dbReference type="SUPFAM" id="SSF54427">
    <property type="entry name" value="NTF2-like"/>
    <property type="match status" value="1"/>
</dbReference>
<dbReference type="RefSeq" id="WP_203924820.1">
    <property type="nucleotide sequence ID" value="NZ_BONZ01000131.1"/>
</dbReference>
<dbReference type="PANTHER" id="PTHR38460:SF1">
    <property type="entry name" value="TAUTOMERASE YOLI-RELATED"/>
    <property type="match status" value="1"/>
</dbReference>
<comment type="caution">
    <text evidence="2">The sequence shown here is derived from an EMBL/GenBank/DDBJ whole genome shotgun (WGS) entry which is preliminary data.</text>
</comment>
<proteinExistence type="predicted"/>
<evidence type="ECO:0000313" key="2">
    <source>
        <dbReference type="EMBL" id="GIH21438.1"/>
    </source>
</evidence>
<accession>A0A8J3R2X0</accession>
<feature type="domain" description="SnoaL-like" evidence="1">
    <location>
        <begin position="157"/>
        <end position="259"/>
    </location>
</feature>
<dbReference type="InterPro" id="IPR037479">
    <property type="entry name" value="Tauto_MSAD"/>
</dbReference>
<dbReference type="Pfam" id="PF14552">
    <property type="entry name" value="Tautomerase_2"/>
    <property type="match status" value="1"/>
</dbReference>
<dbReference type="SUPFAM" id="SSF55331">
    <property type="entry name" value="Tautomerase/MIF"/>
    <property type="match status" value="1"/>
</dbReference>
<dbReference type="Gene3D" id="3.10.450.50">
    <property type="match status" value="1"/>
</dbReference>
<evidence type="ECO:0000259" key="1">
    <source>
        <dbReference type="Pfam" id="PF12680"/>
    </source>
</evidence>
<keyword evidence="3" id="KW-1185">Reference proteome</keyword>
<dbReference type="Proteomes" id="UP000642748">
    <property type="component" value="Unassembled WGS sequence"/>
</dbReference>
<dbReference type="Gene3D" id="3.30.429.10">
    <property type="entry name" value="Macrophage Migration Inhibitory Factor"/>
    <property type="match status" value="1"/>
</dbReference>
<dbReference type="PANTHER" id="PTHR38460">
    <property type="entry name" value="TAUTOMERASE YOLI-RELATED"/>
    <property type="match status" value="1"/>
</dbReference>
<gene>
    <name evidence="2" type="ORF">Raf01_96100</name>
</gene>
<evidence type="ECO:0000313" key="3">
    <source>
        <dbReference type="Proteomes" id="UP000642748"/>
    </source>
</evidence>
<dbReference type="InterPro" id="IPR037401">
    <property type="entry name" value="SnoaL-like"/>
</dbReference>
<dbReference type="AlphaFoldDB" id="A0A8J3R2X0"/>
<reference evidence="2" key="1">
    <citation type="submission" date="2021-01" db="EMBL/GenBank/DDBJ databases">
        <title>Whole genome shotgun sequence of Rugosimonospora africana NBRC 104875.</title>
        <authorList>
            <person name="Komaki H."/>
            <person name="Tamura T."/>
        </authorList>
    </citation>
    <scope>NUCLEOTIDE SEQUENCE</scope>
    <source>
        <strain evidence="2">NBRC 104875</strain>
    </source>
</reference>
<sequence>MPFVDISLARGKSDEYLAAVSQSVHDALVAELHMKPDENFQLIHQYDPGEMVFDRGFRGGPRSDDWIVFRITDGLDRGERTKRRFYQTLVRLLEERPGVRPADVSVIMTVIPPENFSFAGGVIGTDALAAESLEAAAKAPGTRDTYTRAEMTYAVTQLFQNRDRSRILPILRDDVVLAVPTTLPYGGEFTGPAAFDDFFSKIPGGGAVWKSFESVVDDVIAAEDHIIARLTNTAVLKATGKTVVFQNLWFFGVAAGRITGAQLYADTAATTGDASG</sequence>